<protein>
    <submittedName>
        <fullName evidence="3">Uncharacterized protein</fullName>
    </submittedName>
</protein>
<feature type="repeat" description="ARM" evidence="2">
    <location>
        <begin position="177"/>
        <end position="221"/>
    </location>
</feature>
<proteinExistence type="predicted"/>
<dbReference type="SUPFAM" id="SSF48371">
    <property type="entry name" value="ARM repeat"/>
    <property type="match status" value="2"/>
</dbReference>
<organism evidence="3 4">
    <name type="scientific">Littorina saxatilis</name>
    <dbReference type="NCBI Taxonomy" id="31220"/>
    <lineage>
        <taxon>Eukaryota</taxon>
        <taxon>Metazoa</taxon>
        <taxon>Spiralia</taxon>
        <taxon>Lophotrochozoa</taxon>
        <taxon>Mollusca</taxon>
        <taxon>Gastropoda</taxon>
        <taxon>Caenogastropoda</taxon>
        <taxon>Littorinimorpha</taxon>
        <taxon>Littorinoidea</taxon>
        <taxon>Littorinidae</taxon>
        <taxon>Littorina</taxon>
    </lineage>
</organism>
<feature type="repeat" description="ARM" evidence="2">
    <location>
        <begin position="264"/>
        <end position="308"/>
    </location>
</feature>
<sequence>MLVGGVHTIISMLRRYHDDRDILENGCRALGSFALYDETCLDVAQAGATETVLQAMNSPHNDVGVKDSCCWALACLTSIAHTCEELVSLGGVASVVETLEEFPQEETLQDYGVRIICNIGALESTLPQVSTPRVIDVLTQIHDNFPDNVELLEYMMLALSQAASVEQTVQEYFLTEGGLKTVVTVMKSLDENPAIQENGCRILGNMAVHECLRKAVEQQGASQVVLAAMLNIEMCADIHLYGCMALMNLTADLMDNKMRVKNNGAVPTLLATLRKFPDHPEVVLSALKTLGNLVDLQEACRQLLDDKGLATIVDICKDNKASDDIRSFTGLVLSGLTALPDLPIQDLLRVEETLVTLQAALPSDSDLALSMCQGLHNLMKSEIGLETLTKTGWMTVLENTTNQFQTRSEVHLTACRIVATVAMECRETSSPAKCPLSESTMRTVLHSMRLFPNDKEVQIVASAALSCVCESFENLRNAIIAEGGLTDVTTAMTNFPKDDRLHAVGLIALSYLLPVDVDTNREDAAMVISVITRSMSNFVENEHIQISACRALERCEVEGTENVFDILTCVHNGVRRHGGKKKVLKAAGRVFKRFGSDDAEEITEEMLISPTTPLGDIFVKIMKG</sequence>
<dbReference type="AlphaFoldDB" id="A0AAN9G1J3"/>
<evidence type="ECO:0000256" key="1">
    <source>
        <dbReference type="ARBA" id="ARBA00022737"/>
    </source>
</evidence>
<dbReference type="Proteomes" id="UP001374579">
    <property type="component" value="Unassembled WGS sequence"/>
</dbReference>
<accession>A0AAN9G1J3</accession>
<dbReference type="InterPro" id="IPR011989">
    <property type="entry name" value="ARM-like"/>
</dbReference>
<dbReference type="PROSITE" id="PS50176">
    <property type="entry name" value="ARM_REPEAT"/>
    <property type="match status" value="2"/>
</dbReference>
<keyword evidence="4" id="KW-1185">Reference proteome</keyword>
<dbReference type="EMBL" id="JBAMIC010000022">
    <property type="protein sequence ID" value="KAK7091953.1"/>
    <property type="molecule type" value="Genomic_DNA"/>
</dbReference>
<name>A0AAN9G1J3_9CAEN</name>
<evidence type="ECO:0000313" key="4">
    <source>
        <dbReference type="Proteomes" id="UP001374579"/>
    </source>
</evidence>
<dbReference type="InterPro" id="IPR000225">
    <property type="entry name" value="Armadillo"/>
</dbReference>
<evidence type="ECO:0000256" key="2">
    <source>
        <dbReference type="PROSITE-ProRule" id="PRU00259"/>
    </source>
</evidence>
<dbReference type="Gene3D" id="1.25.10.10">
    <property type="entry name" value="Leucine-rich Repeat Variant"/>
    <property type="match status" value="3"/>
</dbReference>
<gene>
    <name evidence="3" type="ORF">V1264_009569</name>
</gene>
<keyword evidence="1" id="KW-0677">Repeat</keyword>
<reference evidence="3 4" key="1">
    <citation type="submission" date="2024-02" db="EMBL/GenBank/DDBJ databases">
        <title>Chromosome-scale genome assembly of the rough periwinkle Littorina saxatilis.</title>
        <authorList>
            <person name="De Jode A."/>
            <person name="Faria R."/>
            <person name="Formenti G."/>
            <person name="Sims Y."/>
            <person name="Smith T.P."/>
            <person name="Tracey A."/>
            <person name="Wood J.M.D."/>
            <person name="Zagrodzka Z.B."/>
            <person name="Johannesson K."/>
            <person name="Butlin R.K."/>
            <person name="Leder E.H."/>
        </authorList>
    </citation>
    <scope>NUCLEOTIDE SEQUENCE [LARGE SCALE GENOMIC DNA]</scope>
    <source>
        <strain evidence="3">Snail1</strain>
        <tissue evidence="3">Muscle</tissue>
    </source>
</reference>
<dbReference type="PANTHER" id="PTHR22895">
    <property type="entry name" value="ARMADILLO REPEAT-CONTAINING PROTEIN 6"/>
    <property type="match status" value="1"/>
</dbReference>
<dbReference type="PANTHER" id="PTHR22895:SF0">
    <property type="entry name" value="ARMADILLO REPEAT-CONTAINING PROTEIN 6"/>
    <property type="match status" value="1"/>
</dbReference>
<dbReference type="InterPro" id="IPR016024">
    <property type="entry name" value="ARM-type_fold"/>
</dbReference>
<comment type="caution">
    <text evidence="3">The sequence shown here is derived from an EMBL/GenBank/DDBJ whole genome shotgun (WGS) entry which is preliminary data.</text>
</comment>
<evidence type="ECO:0000313" key="3">
    <source>
        <dbReference type="EMBL" id="KAK7091953.1"/>
    </source>
</evidence>
<dbReference type="SMART" id="SM00185">
    <property type="entry name" value="ARM"/>
    <property type="match status" value="4"/>
</dbReference>